<feature type="compositionally biased region" description="Basic residues" evidence="1">
    <location>
        <begin position="67"/>
        <end position="83"/>
    </location>
</feature>
<organism evidence="2 3">
    <name type="scientific">Panicum virgatum</name>
    <name type="common">Blackwell switchgrass</name>
    <dbReference type="NCBI Taxonomy" id="38727"/>
    <lineage>
        <taxon>Eukaryota</taxon>
        <taxon>Viridiplantae</taxon>
        <taxon>Streptophyta</taxon>
        <taxon>Embryophyta</taxon>
        <taxon>Tracheophyta</taxon>
        <taxon>Spermatophyta</taxon>
        <taxon>Magnoliopsida</taxon>
        <taxon>Liliopsida</taxon>
        <taxon>Poales</taxon>
        <taxon>Poaceae</taxon>
        <taxon>PACMAD clade</taxon>
        <taxon>Panicoideae</taxon>
        <taxon>Panicodae</taxon>
        <taxon>Paniceae</taxon>
        <taxon>Panicinae</taxon>
        <taxon>Panicum</taxon>
        <taxon>Panicum sect. Hiantes</taxon>
    </lineage>
</organism>
<dbReference type="Proteomes" id="UP000823388">
    <property type="component" value="Chromosome 1K"/>
</dbReference>
<reference evidence="2" key="1">
    <citation type="submission" date="2020-05" db="EMBL/GenBank/DDBJ databases">
        <title>WGS assembly of Panicum virgatum.</title>
        <authorList>
            <person name="Lovell J.T."/>
            <person name="Jenkins J."/>
            <person name="Shu S."/>
            <person name="Juenger T.E."/>
            <person name="Schmutz J."/>
        </authorList>
    </citation>
    <scope>NUCLEOTIDE SEQUENCE</scope>
    <source>
        <strain evidence="2">AP13</strain>
    </source>
</reference>
<sequence>MLADARAPRPGPQEAAEHDHPDEGRQRHRRPNLRRPDARERPVRAASGGTDQDGADQGGCRQARELQRRRRQPGRRRAGRHSPTKLATSESRSRCSRRPGRRGLQAGPRRGVLAGGRDEGVIGWVNRA</sequence>
<evidence type="ECO:0000313" key="3">
    <source>
        <dbReference type="Proteomes" id="UP000823388"/>
    </source>
</evidence>
<proteinExistence type="predicted"/>
<feature type="region of interest" description="Disordered" evidence="1">
    <location>
        <begin position="1"/>
        <end position="128"/>
    </location>
</feature>
<dbReference type="EMBL" id="CM029037">
    <property type="protein sequence ID" value="KAG2661967.1"/>
    <property type="molecule type" value="Genomic_DNA"/>
</dbReference>
<dbReference type="AlphaFoldDB" id="A0A8T0XQP1"/>
<evidence type="ECO:0000256" key="1">
    <source>
        <dbReference type="SAM" id="MobiDB-lite"/>
    </source>
</evidence>
<comment type="caution">
    <text evidence="2">The sequence shown here is derived from an EMBL/GenBank/DDBJ whole genome shotgun (WGS) entry which is preliminary data.</text>
</comment>
<name>A0A8T0XQP1_PANVG</name>
<evidence type="ECO:0000313" key="2">
    <source>
        <dbReference type="EMBL" id="KAG2661967.1"/>
    </source>
</evidence>
<gene>
    <name evidence="2" type="ORF">PVAP13_1KG112166</name>
</gene>
<accession>A0A8T0XQP1</accession>
<feature type="compositionally biased region" description="Basic and acidic residues" evidence="1">
    <location>
        <begin position="34"/>
        <end position="43"/>
    </location>
</feature>
<feature type="compositionally biased region" description="Basic and acidic residues" evidence="1">
    <location>
        <begin position="15"/>
        <end position="25"/>
    </location>
</feature>
<protein>
    <submittedName>
        <fullName evidence="2">Uncharacterized protein</fullName>
    </submittedName>
</protein>
<keyword evidence="3" id="KW-1185">Reference proteome</keyword>